<keyword evidence="6" id="KW-0503">Monooxygenase</keyword>
<dbReference type="EC" id="1.-.-.-" evidence="6"/>
<keyword evidence="3 6" id="KW-0274">FAD</keyword>
<evidence type="ECO:0000256" key="5">
    <source>
        <dbReference type="ARBA" id="ARBA00023002"/>
    </source>
</evidence>
<comment type="similarity">
    <text evidence="1 6">Belongs to the FMO family.</text>
</comment>
<evidence type="ECO:0000313" key="7">
    <source>
        <dbReference type="Proteomes" id="UP000694865"/>
    </source>
</evidence>
<proteinExistence type="inferred from homology"/>
<evidence type="ECO:0000256" key="6">
    <source>
        <dbReference type="RuleBase" id="RU361177"/>
    </source>
</evidence>
<dbReference type="Proteomes" id="UP000694865">
    <property type="component" value="Unplaced"/>
</dbReference>
<keyword evidence="5 6" id="KW-0560">Oxidoreductase</keyword>
<dbReference type="Gene3D" id="3.50.50.60">
    <property type="entry name" value="FAD/NAD(P)-binding domain"/>
    <property type="match status" value="2"/>
</dbReference>
<dbReference type="InterPro" id="IPR020946">
    <property type="entry name" value="Flavin_mOase-like"/>
</dbReference>
<protein>
    <recommendedName>
        <fullName evidence="6">Flavin-containing monooxygenase</fullName>
        <ecNumber evidence="6">1.-.-.-</ecNumber>
    </recommendedName>
</protein>
<dbReference type="PANTHER" id="PTHR23023">
    <property type="entry name" value="DIMETHYLANILINE MONOOXYGENASE"/>
    <property type="match status" value="1"/>
</dbReference>
<evidence type="ECO:0000256" key="3">
    <source>
        <dbReference type="ARBA" id="ARBA00022827"/>
    </source>
</evidence>
<sequence>MAGDASKILQVAVIGAGAAGLCAARHLASKPHLFQPHVFEKEEQVGGTWIYTEDVEKNKYGFTVHSSMYKNLKTNLPKEVMAFPDFPFDKTLPSFLTHQQVLQYLKDYAQHFDLNKFIKFKTCVDHIKPVITSSKENQVIWDVGFRGIEQSSDDIETQQFDAVIVCNGHYAEPQIPNIQGMSSFHGNIVHSHHYRHPEDYKDKNIVLLGAGASGIDVALDIAPCARRVILSHNKNPLVSALPENMSQAPGIKYLKDNKVIFKNDQEEEIDVLMLCTGYKYSFPFLSPECNVQVIDSRVTSLYKHAIHTQFPYLSFIGICSVICPFPQFDCQALFIMSILDGSQQLPSRHEMEKDIEKDYNWRLNDLQFPNRYAHRMSNMQWDYNDQLCMMAKVKPISRVVPSIYDAVHHHRVNHLMGYKTDEYEITGPDTWRKIEPNK</sequence>
<dbReference type="Pfam" id="PF00743">
    <property type="entry name" value="FMO-like"/>
    <property type="match status" value="2"/>
</dbReference>
<dbReference type="InterPro" id="IPR050346">
    <property type="entry name" value="FMO-like"/>
</dbReference>
<dbReference type="RefSeq" id="XP_002735404.1">
    <property type="nucleotide sequence ID" value="XM_002735358.2"/>
</dbReference>
<keyword evidence="4" id="KW-0521">NADP</keyword>
<comment type="cofactor">
    <cofactor evidence="6">
        <name>FAD</name>
        <dbReference type="ChEBI" id="CHEBI:57692"/>
    </cofactor>
</comment>
<dbReference type="SUPFAM" id="SSF51905">
    <property type="entry name" value="FAD/NAD(P)-binding domain"/>
    <property type="match status" value="2"/>
</dbReference>
<evidence type="ECO:0000313" key="8">
    <source>
        <dbReference type="RefSeq" id="XP_002735404.1"/>
    </source>
</evidence>
<dbReference type="InterPro" id="IPR000960">
    <property type="entry name" value="Flavin_mOase"/>
</dbReference>
<gene>
    <name evidence="8" type="primary">LOC100377826</name>
</gene>
<evidence type="ECO:0000256" key="4">
    <source>
        <dbReference type="ARBA" id="ARBA00022857"/>
    </source>
</evidence>
<keyword evidence="7" id="KW-1185">Reference proteome</keyword>
<dbReference type="GeneID" id="100377826"/>
<keyword evidence="2 6" id="KW-0285">Flavoprotein</keyword>
<dbReference type="InterPro" id="IPR036188">
    <property type="entry name" value="FAD/NAD-bd_sf"/>
</dbReference>
<dbReference type="PIRSF" id="PIRSF000332">
    <property type="entry name" value="FMO"/>
    <property type="match status" value="1"/>
</dbReference>
<name>A0ABM0GR07_SACKO</name>
<evidence type="ECO:0000256" key="1">
    <source>
        <dbReference type="ARBA" id="ARBA00009183"/>
    </source>
</evidence>
<evidence type="ECO:0000256" key="2">
    <source>
        <dbReference type="ARBA" id="ARBA00022630"/>
    </source>
</evidence>
<reference evidence="8" key="1">
    <citation type="submission" date="2025-08" db="UniProtKB">
        <authorList>
            <consortium name="RefSeq"/>
        </authorList>
    </citation>
    <scope>IDENTIFICATION</scope>
    <source>
        <tissue evidence="8">Testes</tissue>
    </source>
</reference>
<dbReference type="PRINTS" id="PR00370">
    <property type="entry name" value="FMOXYGENASE"/>
</dbReference>
<accession>A0ABM0GR07</accession>
<organism evidence="7 8">
    <name type="scientific">Saccoglossus kowalevskii</name>
    <name type="common">Acorn worm</name>
    <dbReference type="NCBI Taxonomy" id="10224"/>
    <lineage>
        <taxon>Eukaryota</taxon>
        <taxon>Metazoa</taxon>
        <taxon>Hemichordata</taxon>
        <taxon>Enteropneusta</taxon>
        <taxon>Harrimaniidae</taxon>
        <taxon>Saccoglossus</taxon>
    </lineage>
</organism>